<evidence type="ECO:0000256" key="4">
    <source>
        <dbReference type="SAM" id="Phobius"/>
    </source>
</evidence>
<dbReference type="EMBL" id="GDQN01010676">
    <property type="protein sequence ID" value="JAT80378.1"/>
    <property type="molecule type" value="Transcribed_RNA"/>
</dbReference>
<dbReference type="Pfam" id="PF07648">
    <property type="entry name" value="Kazal_2"/>
    <property type="match status" value="1"/>
</dbReference>
<sequence>QTTEVIQLKKAVKNKKEFKMIKYGILLVIGTYVCVASALPSPCTCTRNYLPVCGSDGKTYSNECMLNCARLDNRDLTGVPGKCQEPCVCTFIYKPVCGSDGETYSNECVLRCKVAEKPNLTVKHDGECKRSKRSCICPAIYKPVTGPDDKVYSNECHMNCALDSKKPTDTVPVSAGCACTFNYSPVCGTDGKTYPNECALNCETANNPSLAVASQGECKKEEVKVATPSCICTDDYTPVCGTDGKTYPNECSLNCETANNPSLAVASQGGCKKEEVKVATPSCICTEDYAPVCGTDGNTYSNECRLNCATVNDPTLAVDRQGKCEDTDCICTTDYSPVCGTDGNTYSNECRLNCASTNDPTLAVDRQGRCEDSDCICTAIYAPVCGTDGKTYSNECQLNCASAKDPSLAVKHQGQCKSAAPVCPCTKELRETCGTDGVTYANPCLLKCAARSNSKIQVDHEGPCDVPARNTRDSCTCTRELLQVCGDNGKTYNNPCLAECAGTTVRRYGSC</sequence>
<feature type="domain" description="Kazal-like" evidence="5">
    <location>
        <begin position="364"/>
        <end position="418"/>
    </location>
</feature>
<keyword evidence="1" id="KW-0646">Protease inhibitor</keyword>
<feature type="domain" description="Kazal-like" evidence="5">
    <location>
        <begin position="327"/>
        <end position="356"/>
    </location>
</feature>
<gene>
    <name evidence="6" type="ORF">g.8768</name>
</gene>
<feature type="domain" description="Kazal-like" evidence="5">
    <location>
        <begin position="37"/>
        <end position="69"/>
    </location>
</feature>
<dbReference type="Gene3D" id="3.30.60.30">
    <property type="match status" value="10"/>
</dbReference>
<feature type="domain" description="Kazal-like" evidence="5">
    <location>
        <begin position="131"/>
        <end position="169"/>
    </location>
</feature>
<keyword evidence="3" id="KW-1015">Disulfide bond</keyword>
<feature type="domain" description="Kazal-like" evidence="5">
    <location>
        <begin position="469"/>
        <end position="511"/>
    </location>
</feature>
<proteinExistence type="predicted"/>
<reference evidence="6" key="1">
    <citation type="submission" date="2015-09" db="EMBL/GenBank/DDBJ databases">
        <title>De novo assembly of Pectinophora gossypiella (Pink Bollworm) gut transcriptome.</title>
        <authorList>
            <person name="Tassone E.E."/>
        </authorList>
    </citation>
    <scope>NUCLEOTIDE SEQUENCE</scope>
</reference>
<keyword evidence="4" id="KW-0812">Transmembrane</keyword>
<feature type="transmembrane region" description="Helical" evidence="4">
    <location>
        <begin position="20"/>
        <end position="39"/>
    </location>
</feature>
<accession>A0A1E1W067</accession>
<evidence type="ECO:0000259" key="5">
    <source>
        <dbReference type="PROSITE" id="PS51465"/>
    </source>
</evidence>
<keyword evidence="2" id="KW-0722">Serine protease inhibitor</keyword>
<dbReference type="InterPro" id="IPR036058">
    <property type="entry name" value="Kazal_dom_sf"/>
</dbReference>
<keyword evidence="4" id="KW-0472">Membrane</keyword>
<dbReference type="GO" id="GO:0004867">
    <property type="term" value="F:serine-type endopeptidase inhibitor activity"/>
    <property type="evidence" value="ECO:0007669"/>
    <property type="project" value="UniProtKB-KW"/>
</dbReference>
<dbReference type="FunFam" id="3.30.60.30:FF:000067">
    <property type="entry name" value="Thrombin inhibitor rhodniin"/>
    <property type="match status" value="2"/>
</dbReference>
<evidence type="ECO:0000256" key="2">
    <source>
        <dbReference type="ARBA" id="ARBA00022900"/>
    </source>
</evidence>
<dbReference type="PANTHER" id="PTHR21131">
    <property type="entry name" value="SERINE-TYPE ENDOPEPTIDASE INHIBITOR"/>
    <property type="match status" value="1"/>
</dbReference>
<evidence type="ECO:0000256" key="3">
    <source>
        <dbReference type="ARBA" id="ARBA00023157"/>
    </source>
</evidence>
<dbReference type="PROSITE" id="PS51465">
    <property type="entry name" value="KAZAL_2"/>
    <property type="match status" value="10"/>
</dbReference>
<evidence type="ECO:0000256" key="1">
    <source>
        <dbReference type="ARBA" id="ARBA00022690"/>
    </source>
</evidence>
<feature type="domain" description="Kazal-like" evidence="5">
    <location>
        <begin position="277"/>
        <end position="326"/>
    </location>
</feature>
<dbReference type="Pfam" id="PF00050">
    <property type="entry name" value="Kazal_1"/>
    <property type="match status" value="9"/>
</dbReference>
<evidence type="ECO:0000313" key="6">
    <source>
        <dbReference type="EMBL" id="JAT80378.1"/>
    </source>
</evidence>
<dbReference type="InterPro" id="IPR053265">
    <property type="entry name" value="Serpin"/>
</dbReference>
<dbReference type="CDD" id="cd00104">
    <property type="entry name" value="KAZAL_FS"/>
    <property type="match status" value="8"/>
</dbReference>
<feature type="domain" description="Kazal-like" evidence="5">
    <location>
        <begin position="171"/>
        <end position="220"/>
    </location>
</feature>
<dbReference type="SUPFAM" id="SSF100895">
    <property type="entry name" value="Kazal-type serine protease inhibitors"/>
    <property type="match status" value="10"/>
</dbReference>
<feature type="domain" description="Kazal-like" evidence="5">
    <location>
        <begin position="419"/>
        <end position="466"/>
    </location>
</feature>
<dbReference type="OrthoDB" id="126772at2759"/>
<dbReference type="SMART" id="SM00280">
    <property type="entry name" value="KAZAL"/>
    <property type="match status" value="10"/>
</dbReference>
<feature type="non-terminal residue" evidence="6">
    <location>
        <position position="1"/>
    </location>
</feature>
<dbReference type="PANTHER" id="PTHR21131:SF0">
    <property type="entry name" value="GEO10195P1-RELATED"/>
    <property type="match status" value="1"/>
</dbReference>
<feature type="domain" description="Kazal-like" evidence="5">
    <location>
        <begin position="224"/>
        <end position="273"/>
    </location>
</feature>
<protein>
    <recommendedName>
        <fullName evidence="5">Kazal-like domain-containing protein</fullName>
    </recommendedName>
</protein>
<dbReference type="AlphaFoldDB" id="A0A1E1W067"/>
<keyword evidence="4" id="KW-1133">Transmembrane helix</keyword>
<dbReference type="PROSITE" id="PS00282">
    <property type="entry name" value="KAZAL_1"/>
    <property type="match status" value="6"/>
</dbReference>
<dbReference type="InterPro" id="IPR002350">
    <property type="entry name" value="Kazal_dom"/>
</dbReference>
<feature type="domain" description="Kazal-like" evidence="5">
    <location>
        <begin position="77"/>
        <end position="130"/>
    </location>
</feature>
<organism evidence="6">
    <name type="scientific">Pectinophora gossypiella</name>
    <name type="common">Cotton pink bollworm</name>
    <name type="synonym">Depressaria gossypiella</name>
    <dbReference type="NCBI Taxonomy" id="13191"/>
    <lineage>
        <taxon>Eukaryota</taxon>
        <taxon>Metazoa</taxon>
        <taxon>Ecdysozoa</taxon>
        <taxon>Arthropoda</taxon>
        <taxon>Hexapoda</taxon>
        <taxon>Insecta</taxon>
        <taxon>Pterygota</taxon>
        <taxon>Neoptera</taxon>
        <taxon>Endopterygota</taxon>
        <taxon>Lepidoptera</taxon>
        <taxon>Glossata</taxon>
        <taxon>Ditrysia</taxon>
        <taxon>Gelechioidea</taxon>
        <taxon>Gelechiidae</taxon>
        <taxon>Apatetrinae</taxon>
        <taxon>Pectinophora</taxon>
    </lineage>
</organism>
<name>A0A1E1W067_PECGO</name>